<gene>
    <name evidence="1" type="ORF">C1J00_09425</name>
</gene>
<name>A0A2N8TTR5_9ACTN</name>
<reference evidence="1 2" key="1">
    <citation type="submission" date="2018-01" db="EMBL/GenBank/DDBJ databases">
        <title>Draft genome sequence of Streptomyces sp. 13K301.</title>
        <authorList>
            <person name="Sahin N."/>
            <person name="Saygin H."/>
            <person name="Ay H."/>
        </authorList>
    </citation>
    <scope>NUCLEOTIDE SEQUENCE [LARGE SCALE GENOMIC DNA]</scope>
    <source>
        <strain evidence="1 2">13K301</strain>
    </source>
</reference>
<protein>
    <submittedName>
        <fullName evidence="1">Uncharacterized protein</fullName>
    </submittedName>
</protein>
<comment type="caution">
    <text evidence="1">The sequence shown here is derived from an EMBL/GenBank/DDBJ whole genome shotgun (WGS) entry which is preliminary data.</text>
</comment>
<evidence type="ECO:0000313" key="1">
    <source>
        <dbReference type="EMBL" id="PNG22415.1"/>
    </source>
</evidence>
<keyword evidence="2" id="KW-1185">Reference proteome</keyword>
<evidence type="ECO:0000313" key="2">
    <source>
        <dbReference type="Proteomes" id="UP000235943"/>
    </source>
</evidence>
<accession>A0A2N8TTR5</accession>
<dbReference type="AlphaFoldDB" id="A0A2N8TTR5"/>
<proteinExistence type="predicted"/>
<sequence>MGARLLWAAARLRPRAMPRGTAARRALTSFGAARSAVDQARRAPSSGARLRSGRAIVHGRGRAKITARRG</sequence>
<organism evidence="1 2">
    <name type="scientific">Streptomyces cahuitamycinicus</name>
    <dbReference type="NCBI Taxonomy" id="2070367"/>
    <lineage>
        <taxon>Bacteria</taxon>
        <taxon>Bacillati</taxon>
        <taxon>Actinomycetota</taxon>
        <taxon>Actinomycetes</taxon>
        <taxon>Kitasatosporales</taxon>
        <taxon>Streptomycetaceae</taxon>
        <taxon>Streptomyces</taxon>
    </lineage>
</organism>
<dbReference type="Proteomes" id="UP000235943">
    <property type="component" value="Unassembled WGS sequence"/>
</dbReference>
<dbReference type="EMBL" id="POUC01000048">
    <property type="protein sequence ID" value="PNG22415.1"/>
    <property type="molecule type" value="Genomic_DNA"/>
</dbReference>